<feature type="chain" id="PRO_5043319462" evidence="2">
    <location>
        <begin position="40"/>
        <end position="299"/>
    </location>
</feature>
<feature type="compositionally biased region" description="Low complexity" evidence="1">
    <location>
        <begin position="104"/>
        <end position="124"/>
    </location>
</feature>
<keyword evidence="4" id="KW-1185">Reference proteome</keyword>
<comment type="caution">
    <text evidence="3">The sequence shown here is derived from an EMBL/GenBank/DDBJ whole genome shotgun (WGS) entry which is preliminary data.</text>
</comment>
<dbReference type="EMBL" id="JARVII010000007">
    <property type="protein sequence ID" value="MDG9699114.1"/>
    <property type="molecule type" value="Genomic_DNA"/>
</dbReference>
<gene>
    <name evidence="3" type="ORF">QB898_05150</name>
</gene>
<keyword evidence="2" id="KW-0732">Signal</keyword>
<dbReference type="RefSeq" id="WP_279524072.1">
    <property type="nucleotide sequence ID" value="NZ_JARVII010000007.1"/>
</dbReference>
<dbReference type="Pfam" id="PF14334">
    <property type="entry name" value="DUF4390"/>
    <property type="match status" value="1"/>
</dbReference>
<feature type="compositionally biased region" description="Low complexity" evidence="1">
    <location>
        <begin position="77"/>
        <end position="89"/>
    </location>
</feature>
<evidence type="ECO:0000256" key="1">
    <source>
        <dbReference type="SAM" id="MobiDB-lite"/>
    </source>
</evidence>
<proteinExistence type="predicted"/>
<name>A0AAW6RJV1_9BURK</name>
<evidence type="ECO:0000313" key="3">
    <source>
        <dbReference type="EMBL" id="MDG9699114.1"/>
    </source>
</evidence>
<feature type="region of interest" description="Disordered" evidence="1">
    <location>
        <begin position="63"/>
        <end position="131"/>
    </location>
</feature>
<evidence type="ECO:0000313" key="4">
    <source>
        <dbReference type="Proteomes" id="UP001237156"/>
    </source>
</evidence>
<sequence length="299" mass="32748">MPCLKKAPPEFTGLAAARRRALLRTGAALACLSALPAWAQADEAQPETSPEMGVETGAGMKAEMSVETGPDRPPAAPAAEMAGRAEAGASTPESTENRPSDAGQSESQESESALPESALPESPAQPASAATLAELRTRREADGSLLLTARVRFALAPALEQALLKGVPLHFMAEAVVLRSRWYWRDRRLAARQCYWRLAYLPLMRRWRVLISSQPLASVEAPRSETTTARLFDTLDEALDAVQRVSHWRIMNAAHFEPGRRHTLRFHYLLQDEGLPRPLQAAERIEVQRDMDLTPEGAA</sequence>
<dbReference type="PROSITE" id="PS51318">
    <property type="entry name" value="TAT"/>
    <property type="match status" value="1"/>
</dbReference>
<feature type="signal peptide" evidence="2">
    <location>
        <begin position="1"/>
        <end position="39"/>
    </location>
</feature>
<protein>
    <submittedName>
        <fullName evidence="3">DUF4390 domain-containing protein</fullName>
    </submittedName>
</protein>
<dbReference type="Proteomes" id="UP001237156">
    <property type="component" value="Unassembled WGS sequence"/>
</dbReference>
<organism evidence="3 4">
    <name type="scientific">Ottowia cancrivicina</name>
    <dbReference type="NCBI Taxonomy" id="3040346"/>
    <lineage>
        <taxon>Bacteria</taxon>
        <taxon>Pseudomonadati</taxon>
        <taxon>Pseudomonadota</taxon>
        <taxon>Betaproteobacteria</taxon>
        <taxon>Burkholderiales</taxon>
        <taxon>Comamonadaceae</taxon>
        <taxon>Ottowia</taxon>
    </lineage>
</organism>
<dbReference type="InterPro" id="IPR006311">
    <property type="entry name" value="TAT_signal"/>
</dbReference>
<dbReference type="InterPro" id="IPR025500">
    <property type="entry name" value="DUF4390"/>
</dbReference>
<evidence type="ECO:0000256" key="2">
    <source>
        <dbReference type="SAM" id="SignalP"/>
    </source>
</evidence>
<reference evidence="3 4" key="1">
    <citation type="submission" date="2023-04" db="EMBL/GenBank/DDBJ databases">
        <title>Ottowia paracancer sp. nov., isolated from human stomach.</title>
        <authorList>
            <person name="Song Y."/>
        </authorList>
    </citation>
    <scope>NUCLEOTIDE SEQUENCE [LARGE SCALE GENOMIC DNA]</scope>
    <source>
        <strain evidence="3 4">10c7w1</strain>
    </source>
</reference>
<accession>A0AAW6RJV1</accession>
<dbReference type="AlphaFoldDB" id="A0AAW6RJV1"/>